<keyword evidence="1" id="KW-0472">Membrane</keyword>
<protein>
    <submittedName>
        <fullName evidence="2">Uncharacterized protein</fullName>
    </submittedName>
</protein>
<evidence type="ECO:0000313" key="2">
    <source>
        <dbReference type="EMBL" id="KHJ93472.1"/>
    </source>
</evidence>
<gene>
    <name evidence="2" type="ORF">OESDEN_06619</name>
</gene>
<keyword evidence="3" id="KW-1185">Reference proteome</keyword>
<reference evidence="2 3" key="1">
    <citation type="submission" date="2014-03" db="EMBL/GenBank/DDBJ databases">
        <title>Draft genome of the hookworm Oesophagostomum dentatum.</title>
        <authorList>
            <person name="Mitreva M."/>
        </authorList>
    </citation>
    <scope>NUCLEOTIDE SEQUENCE [LARGE SCALE GENOMIC DNA]</scope>
    <source>
        <strain evidence="2 3">OD-Hann</strain>
    </source>
</reference>
<accession>A0A0B1TCA2</accession>
<dbReference type="Proteomes" id="UP000053660">
    <property type="component" value="Unassembled WGS sequence"/>
</dbReference>
<dbReference type="EMBL" id="KN550754">
    <property type="protein sequence ID" value="KHJ93472.1"/>
    <property type="molecule type" value="Genomic_DNA"/>
</dbReference>
<feature type="transmembrane region" description="Helical" evidence="1">
    <location>
        <begin position="37"/>
        <end position="56"/>
    </location>
</feature>
<keyword evidence="1" id="KW-0812">Transmembrane</keyword>
<keyword evidence="1" id="KW-1133">Transmembrane helix</keyword>
<name>A0A0B1TCA2_OESDE</name>
<proteinExistence type="predicted"/>
<evidence type="ECO:0000256" key="1">
    <source>
        <dbReference type="SAM" id="Phobius"/>
    </source>
</evidence>
<organism evidence="2 3">
    <name type="scientific">Oesophagostomum dentatum</name>
    <name type="common">Nodular worm</name>
    <dbReference type="NCBI Taxonomy" id="61180"/>
    <lineage>
        <taxon>Eukaryota</taxon>
        <taxon>Metazoa</taxon>
        <taxon>Ecdysozoa</taxon>
        <taxon>Nematoda</taxon>
        <taxon>Chromadorea</taxon>
        <taxon>Rhabditida</taxon>
        <taxon>Rhabditina</taxon>
        <taxon>Rhabditomorpha</taxon>
        <taxon>Strongyloidea</taxon>
        <taxon>Strongylidae</taxon>
        <taxon>Oesophagostomum</taxon>
    </lineage>
</organism>
<sequence length="92" mass="10587">MISGMIQTRNVGINAKTCRYNVEEFRKKNPAKSFGEALAAVYNSAVVSYFLLYKIFIQRELNWRRVVFEKTEFLPSHPNRAALTEAIANTRS</sequence>
<dbReference type="AlphaFoldDB" id="A0A0B1TCA2"/>
<evidence type="ECO:0000313" key="3">
    <source>
        <dbReference type="Proteomes" id="UP000053660"/>
    </source>
</evidence>